<gene>
    <name evidence="5" type="primary">xseA</name>
    <name evidence="9" type="ordered locus">Rfer_3152</name>
</gene>
<dbReference type="Pfam" id="PF13742">
    <property type="entry name" value="tRNA_anti_2"/>
    <property type="match status" value="1"/>
</dbReference>
<dbReference type="GO" id="GO:0009318">
    <property type="term" value="C:exodeoxyribonuclease VII complex"/>
    <property type="evidence" value="ECO:0007669"/>
    <property type="project" value="UniProtKB-UniRule"/>
</dbReference>
<dbReference type="InterPro" id="IPR025824">
    <property type="entry name" value="OB-fold_nuc-bd_dom"/>
</dbReference>
<organism evidence="9 10">
    <name type="scientific">Albidiferax ferrireducens (strain ATCC BAA-621 / DSM 15236 / T118)</name>
    <name type="common">Rhodoferax ferrireducens</name>
    <dbReference type="NCBI Taxonomy" id="338969"/>
    <lineage>
        <taxon>Bacteria</taxon>
        <taxon>Pseudomonadati</taxon>
        <taxon>Pseudomonadota</taxon>
        <taxon>Betaproteobacteria</taxon>
        <taxon>Burkholderiales</taxon>
        <taxon>Comamonadaceae</taxon>
        <taxon>Rhodoferax</taxon>
    </lineage>
</organism>
<evidence type="ECO:0000259" key="7">
    <source>
        <dbReference type="Pfam" id="PF02601"/>
    </source>
</evidence>
<dbReference type="GO" id="GO:0005737">
    <property type="term" value="C:cytoplasm"/>
    <property type="evidence" value="ECO:0007669"/>
    <property type="project" value="UniProtKB-SubCell"/>
</dbReference>
<dbReference type="HAMAP" id="MF_00378">
    <property type="entry name" value="Exonuc_7_L"/>
    <property type="match status" value="1"/>
</dbReference>
<dbReference type="Pfam" id="PF02601">
    <property type="entry name" value="Exonuc_VII_L"/>
    <property type="match status" value="1"/>
</dbReference>
<evidence type="ECO:0000259" key="8">
    <source>
        <dbReference type="Pfam" id="PF13742"/>
    </source>
</evidence>
<keyword evidence="3 5" id="KW-0378">Hydrolase</keyword>
<evidence type="ECO:0000256" key="2">
    <source>
        <dbReference type="ARBA" id="ARBA00022722"/>
    </source>
</evidence>
<evidence type="ECO:0000256" key="4">
    <source>
        <dbReference type="ARBA" id="ARBA00022839"/>
    </source>
</evidence>
<dbReference type="InterPro" id="IPR003753">
    <property type="entry name" value="Exonuc_VII_L"/>
</dbReference>
<protein>
    <recommendedName>
        <fullName evidence="5">Exodeoxyribonuclease 7 large subunit</fullName>
        <ecNumber evidence="5">3.1.11.6</ecNumber>
    </recommendedName>
    <alternativeName>
        <fullName evidence="5">Exodeoxyribonuclease VII large subunit</fullName>
        <shortName evidence="5">Exonuclease VII large subunit</shortName>
    </alternativeName>
</protein>
<evidence type="ECO:0000313" key="10">
    <source>
        <dbReference type="Proteomes" id="UP000008332"/>
    </source>
</evidence>
<accession>Q21TP2</accession>
<dbReference type="GO" id="GO:0008855">
    <property type="term" value="F:exodeoxyribonuclease VII activity"/>
    <property type="evidence" value="ECO:0007669"/>
    <property type="project" value="UniProtKB-UniRule"/>
</dbReference>
<sequence length="472" mass="51028">MATNKACHCGAFPCHSPTPAVVFFMFETDNPAMTPRVWQIGALCRAIAAALDSRFNPVVVRGELSGFSRASSGHCYFSLKDESAQVRCAMFRRAASSLDFSPRDGELVEVRGRLGVYEPRGDLQLIVESMSRAGQGALFEQFLQLKAKLEAQGLFAAERKRQLPVLPRGIGVVTSLGAAALHDVVTTLQRRVSHIPVVIAPATVQGSNAPGELIQALLNLYRLTQEGRGLEPDFTKKTKKKGESAAPCIDVILLVRGGGSMEDLWAFNDEQLAHTLAQSPVPIVCGVGHETDFTIADFVADLRAPTPTAAAELVAQPRQLWLGALDAAARRLQDAVLRRLDQQSQRLDLTTSRLGRPSALVGRQGLRLGASAQRLQLASTHFVQQRQQALLRQQAALPTAAQRGLQRQDERLQRAALRLGLLDPHLVLARGYAWLSTPDGVGISSVQQTWPGQAVRATLADGAVDLTVTPSI</sequence>
<proteinExistence type="inferred from homology"/>
<feature type="domain" description="OB-fold nucleic acid binding" evidence="8">
    <location>
        <begin position="39"/>
        <end position="130"/>
    </location>
</feature>
<keyword evidence="4 5" id="KW-0269">Exonuclease</keyword>
<keyword evidence="10" id="KW-1185">Reference proteome</keyword>
<dbReference type="HOGENOM" id="CLU_023625_3_1_4"/>
<dbReference type="EC" id="3.1.11.6" evidence="5"/>
<dbReference type="InterPro" id="IPR020579">
    <property type="entry name" value="Exonuc_VII_lsu_C"/>
</dbReference>
<dbReference type="Proteomes" id="UP000008332">
    <property type="component" value="Chromosome"/>
</dbReference>
<evidence type="ECO:0000313" key="9">
    <source>
        <dbReference type="EMBL" id="ABD70861.1"/>
    </source>
</evidence>
<name>Q21TP2_ALBFT</name>
<dbReference type="KEGG" id="rfr:Rfer_3152"/>
<dbReference type="NCBIfam" id="TIGR00237">
    <property type="entry name" value="xseA"/>
    <property type="match status" value="1"/>
</dbReference>
<comment type="similarity">
    <text evidence="5 6">Belongs to the XseA family.</text>
</comment>
<dbReference type="GO" id="GO:0006308">
    <property type="term" value="P:DNA catabolic process"/>
    <property type="evidence" value="ECO:0007669"/>
    <property type="project" value="UniProtKB-UniRule"/>
</dbReference>
<dbReference type="EMBL" id="CP000267">
    <property type="protein sequence ID" value="ABD70861.1"/>
    <property type="molecule type" value="Genomic_DNA"/>
</dbReference>
<dbReference type="CDD" id="cd04489">
    <property type="entry name" value="ExoVII_LU_OBF"/>
    <property type="match status" value="1"/>
</dbReference>
<feature type="domain" description="Exonuclease VII large subunit C-terminal" evidence="7">
    <location>
        <begin position="154"/>
        <end position="466"/>
    </location>
</feature>
<dbReference type="PANTHER" id="PTHR30008">
    <property type="entry name" value="EXODEOXYRIBONUCLEASE 7 LARGE SUBUNIT"/>
    <property type="match status" value="1"/>
</dbReference>
<evidence type="ECO:0000256" key="6">
    <source>
        <dbReference type="RuleBase" id="RU004355"/>
    </source>
</evidence>
<comment type="subunit">
    <text evidence="5">Heterooligomer composed of large and small subunits.</text>
</comment>
<dbReference type="eggNOG" id="COG1570">
    <property type="taxonomic scope" value="Bacteria"/>
</dbReference>
<reference evidence="10" key="1">
    <citation type="submission" date="2006-02" db="EMBL/GenBank/DDBJ databases">
        <title>Complete sequence of chromosome of Rhodoferax ferrireducens DSM 15236.</title>
        <authorList>
            <person name="Copeland A."/>
            <person name="Lucas S."/>
            <person name="Lapidus A."/>
            <person name="Barry K."/>
            <person name="Detter J.C."/>
            <person name="Glavina del Rio T."/>
            <person name="Hammon N."/>
            <person name="Israni S."/>
            <person name="Pitluck S."/>
            <person name="Brettin T."/>
            <person name="Bruce D."/>
            <person name="Han C."/>
            <person name="Tapia R."/>
            <person name="Gilna P."/>
            <person name="Kiss H."/>
            <person name="Schmutz J."/>
            <person name="Larimer F."/>
            <person name="Land M."/>
            <person name="Kyrpides N."/>
            <person name="Ivanova N."/>
            <person name="Richardson P."/>
        </authorList>
    </citation>
    <scope>NUCLEOTIDE SEQUENCE [LARGE SCALE GENOMIC DNA]</scope>
    <source>
        <strain evidence="10">ATCC BAA-621 / DSM 15236 / T118</strain>
    </source>
</reference>
<evidence type="ECO:0000256" key="1">
    <source>
        <dbReference type="ARBA" id="ARBA00022490"/>
    </source>
</evidence>
<comment type="subcellular location">
    <subcellularLocation>
        <location evidence="5 6">Cytoplasm</location>
    </subcellularLocation>
</comment>
<evidence type="ECO:0000256" key="3">
    <source>
        <dbReference type="ARBA" id="ARBA00022801"/>
    </source>
</evidence>
<keyword evidence="2 5" id="KW-0540">Nuclease</keyword>
<dbReference type="AlphaFoldDB" id="Q21TP2"/>
<keyword evidence="1 5" id="KW-0963">Cytoplasm</keyword>
<comment type="catalytic activity">
    <reaction evidence="5 6">
        <text>Exonucleolytic cleavage in either 5'- to 3'- or 3'- to 5'-direction to yield nucleoside 5'-phosphates.</text>
        <dbReference type="EC" id="3.1.11.6"/>
    </reaction>
</comment>
<evidence type="ECO:0000256" key="5">
    <source>
        <dbReference type="HAMAP-Rule" id="MF_00378"/>
    </source>
</evidence>
<dbReference type="GO" id="GO:0003676">
    <property type="term" value="F:nucleic acid binding"/>
    <property type="evidence" value="ECO:0007669"/>
    <property type="project" value="InterPro"/>
</dbReference>
<dbReference type="PANTHER" id="PTHR30008:SF0">
    <property type="entry name" value="EXODEOXYRIBONUCLEASE 7 LARGE SUBUNIT"/>
    <property type="match status" value="1"/>
</dbReference>
<dbReference type="STRING" id="338969.Rfer_3152"/>
<comment type="function">
    <text evidence="5">Bidirectionally degrades single-stranded DNA into large acid-insoluble oligonucleotides, which are then degraded further into small acid-soluble oligonucleotides.</text>
</comment>